<feature type="region of interest" description="Disordered" evidence="6">
    <location>
        <begin position="428"/>
        <end position="465"/>
    </location>
</feature>
<dbReference type="EMBL" id="SDJR01000002">
    <property type="protein sequence ID" value="RXR27378.1"/>
    <property type="molecule type" value="Genomic_DNA"/>
</dbReference>
<evidence type="ECO:0000313" key="11">
    <source>
        <dbReference type="Proteomes" id="UP000290517"/>
    </source>
</evidence>
<evidence type="ECO:0000313" key="8">
    <source>
        <dbReference type="EMBL" id="RXR27378.1"/>
    </source>
</evidence>
<dbReference type="SUPFAM" id="SSF51905">
    <property type="entry name" value="FAD/NAD(P)-binding domain"/>
    <property type="match status" value="1"/>
</dbReference>
<feature type="region of interest" description="Disordered" evidence="6">
    <location>
        <begin position="1"/>
        <end position="45"/>
    </location>
</feature>
<keyword evidence="11" id="KW-1185">Reference proteome</keyword>
<comment type="caution">
    <text evidence="9">The sequence shown here is derived from an EMBL/GenBank/DDBJ whole genome shotgun (WGS) entry which is preliminary data.</text>
</comment>
<dbReference type="UniPathway" id="UPA00060"/>
<evidence type="ECO:0000256" key="3">
    <source>
        <dbReference type="ARBA" id="ARBA00023002"/>
    </source>
</evidence>
<keyword evidence="2" id="KW-0784">Thiamine biosynthesis</keyword>
<dbReference type="Gene3D" id="3.30.9.10">
    <property type="entry name" value="D-Amino Acid Oxidase, subunit A, domain 2"/>
    <property type="match status" value="1"/>
</dbReference>
<dbReference type="AlphaFoldDB" id="A0A4Q1KNG0"/>
<evidence type="ECO:0000256" key="2">
    <source>
        <dbReference type="ARBA" id="ARBA00022977"/>
    </source>
</evidence>
<evidence type="ECO:0000256" key="5">
    <source>
        <dbReference type="ARBA" id="ARBA00050018"/>
    </source>
</evidence>
<dbReference type="EC" id="1.4.3.19" evidence="5"/>
<feature type="domain" description="FAD dependent oxidoreductase" evidence="7">
    <location>
        <begin position="47"/>
        <end position="403"/>
    </location>
</feature>
<evidence type="ECO:0000256" key="6">
    <source>
        <dbReference type="SAM" id="MobiDB-lite"/>
    </source>
</evidence>
<dbReference type="Proteomes" id="UP000290517">
    <property type="component" value="Unassembled WGS sequence"/>
</dbReference>
<organism evidence="9 10">
    <name type="scientific">Oerskovia turbata</name>
    <dbReference type="NCBI Taxonomy" id="1713"/>
    <lineage>
        <taxon>Bacteria</taxon>
        <taxon>Bacillati</taxon>
        <taxon>Actinomycetota</taxon>
        <taxon>Actinomycetes</taxon>
        <taxon>Micrococcales</taxon>
        <taxon>Cellulomonadaceae</taxon>
        <taxon>Oerskovia</taxon>
    </lineage>
</organism>
<dbReference type="PANTHER" id="PTHR13847:SF289">
    <property type="entry name" value="GLYCINE OXIDASE"/>
    <property type="match status" value="1"/>
</dbReference>
<comment type="catalytic activity">
    <reaction evidence="4">
        <text>glycine + O2 + H2O = glyoxylate + H2O2 + NH4(+)</text>
        <dbReference type="Rhea" id="RHEA:11532"/>
        <dbReference type="ChEBI" id="CHEBI:15377"/>
        <dbReference type="ChEBI" id="CHEBI:15379"/>
        <dbReference type="ChEBI" id="CHEBI:16240"/>
        <dbReference type="ChEBI" id="CHEBI:28938"/>
        <dbReference type="ChEBI" id="CHEBI:36655"/>
        <dbReference type="ChEBI" id="CHEBI:57305"/>
        <dbReference type="EC" id="1.4.3.19"/>
    </reaction>
</comment>
<dbReference type="RefSeq" id="WP_084690198.1">
    <property type="nucleotide sequence ID" value="NZ_JOFV01000010.1"/>
</dbReference>
<dbReference type="NCBIfam" id="TIGR02352">
    <property type="entry name" value="thiamin_ThiO"/>
    <property type="match status" value="1"/>
</dbReference>
<dbReference type="OrthoDB" id="3214401at2"/>
<dbReference type="InterPro" id="IPR012727">
    <property type="entry name" value="Gly_oxidase_ThiO"/>
</dbReference>
<evidence type="ECO:0000256" key="4">
    <source>
        <dbReference type="ARBA" id="ARBA00049872"/>
    </source>
</evidence>
<dbReference type="InterPro" id="IPR006076">
    <property type="entry name" value="FAD-dep_OxRdtase"/>
</dbReference>
<evidence type="ECO:0000313" key="10">
    <source>
        <dbReference type="Proteomes" id="UP000289805"/>
    </source>
</evidence>
<dbReference type="InterPro" id="IPR036188">
    <property type="entry name" value="FAD/NAD-bd_sf"/>
</dbReference>
<comment type="pathway">
    <text evidence="1">Cofactor biosynthesis; thiamine diphosphate biosynthesis.</text>
</comment>
<protein>
    <recommendedName>
        <fullName evidence="5">glycine oxidase</fullName>
        <ecNumber evidence="5">1.4.3.19</ecNumber>
    </recommendedName>
</protein>
<dbReference type="PANTHER" id="PTHR13847">
    <property type="entry name" value="SARCOSINE DEHYDROGENASE-RELATED"/>
    <property type="match status" value="1"/>
</dbReference>
<dbReference type="Gene3D" id="3.50.50.60">
    <property type="entry name" value="FAD/NAD(P)-binding domain"/>
    <property type="match status" value="1"/>
</dbReference>
<keyword evidence="3 9" id="KW-0560">Oxidoreductase</keyword>
<dbReference type="GO" id="GO:0005737">
    <property type="term" value="C:cytoplasm"/>
    <property type="evidence" value="ECO:0007669"/>
    <property type="project" value="TreeGrafter"/>
</dbReference>
<dbReference type="EMBL" id="SDJQ01000026">
    <property type="protein sequence ID" value="RXR31387.1"/>
    <property type="molecule type" value="Genomic_DNA"/>
</dbReference>
<feature type="compositionally biased region" description="Basic and acidic residues" evidence="6">
    <location>
        <begin position="434"/>
        <end position="444"/>
    </location>
</feature>
<dbReference type="STRING" id="1713.GCA_000718325_02355"/>
<sequence>MSAALSTDHPALPACPPGREGSPGCAAPSGRTARARRSSDEPDGATDVLVVGGGIVGLTAAWRASRAGLRVSVLDPSPGDGATHAAAGMLAPVTEADFGEEAALRLGADSAGRWPAFAAELEADSGLDVGLRATGTLTLAYDGDDLALGRRVRALQEAWGLDSTEITVAAAREREPLVGQRVAGAFWAPGDHQVDPRAVHRALTAALARDPRAAVVRRRAVRLLRSPGPDAPVTGALDDAGVEHRAGTVVLAAGADSGSLLTDVPEVCAPTRPVKGQTLRLDAPAWFTLDHVVRGVVQGRPVYVVPRTPGPDGHREVVVGATSEEHPDDRRATAGGVFALLRDARALLPGLDELALVEVTPRVRPGTPDNLPLLGPTSVPGLVLATGHYRNGVLLAPVTGAAVDALLAGDPLPPTVAAIDPMRFSPALLPAPPREVEASRRGRGSEPSTSTTGLYLGAPASRRTP</sequence>
<name>A0A4Q1KNG0_9CELL</name>
<evidence type="ECO:0000313" key="9">
    <source>
        <dbReference type="EMBL" id="RXR31387.1"/>
    </source>
</evidence>
<dbReference type="GO" id="GO:0009229">
    <property type="term" value="P:thiamine diphosphate biosynthetic process"/>
    <property type="evidence" value="ECO:0007669"/>
    <property type="project" value="UniProtKB-UniPathway"/>
</dbReference>
<gene>
    <name evidence="9" type="primary">thiO</name>
    <name evidence="8" type="ORF">EQW73_02820</name>
    <name evidence="9" type="ORF">EQW78_16810</name>
</gene>
<dbReference type="GO" id="GO:0043799">
    <property type="term" value="F:glycine oxidase activity"/>
    <property type="evidence" value="ECO:0007669"/>
    <property type="project" value="UniProtKB-EC"/>
</dbReference>
<proteinExistence type="predicted"/>
<dbReference type="GO" id="GO:0050660">
    <property type="term" value="F:flavin adenine dinucleotide binding"/>
    <property type="evidence" value="ECO:0007669"/>
    <property type="project" value="InterPro"/>
</dbReference>
<accession>A0A4Q1KNG0</accession>
<dbReference type="Pfam" id="PF01266">
    <property type="entry name" value="DAO"/>
    <property type="match status" value="1"/>
</dbReference>
<dbReference type="GO" id="GO:0009228">
    <property type="term" value="P:thiamine biosynthetic process"/>
    <property type="evidence" value="ECO:0007669"/>
    <property type="project" value="UniProtKB-KW"/>
</dbReference>
<dbReference type="SUPFAM" id="SSF54373">
    <property type="entry name" value="FAD-linked reductases, C-terminal domain"/>
    <property type="match status" value="1"/>
</dbReference>
<dbReference type="Proteomes" id="UP000289805">
    <property type="component" value="Unassembled WGS sequence"/>
</dbReference>
<evidence type="ECO:0000259" key="7">
    <source>
        <dbReference type="Pfam" id="PF01266"/>
    </source>
</evidence>
<reference evidence="10 11" key="1">
    <citation type="submission" date="2019-01" db="EMBL/GenBank/DDBJ databases">
        <title>Oerskovia turbata Genome sequencing and assembly.</title>
        <authorList>
            <person name="Dou T."/>
        </authorList>
    </citation>
    <scope>NUCLEOTIDE SEQUENCE [LARGE SCALE GENOMIC DNA]</scope>
    <source>
        <strain evidence="9 10">JCM12123</strain>
        <strain evidence="8 11">JCM3160</strain>
    </source>
</reference>
<evidence type="ECO:0000256" key="1">
    <source>
        <dbReference type="ARBA" id="ARBA00004948"/>
    </source>
</evidence>